<organism evidence="4 5">
    <name type="scientific">Croceimicrobium hydrocarbonivorans</name>
    <dbReference type="NCBI Taxonomy" id="2761580"/>
    <lineage>
        <taxon>Bacteria</taxon>
        <taxon>Pseudomonadati</taxon>
        <taxon>Bacteroidota</taxon>
        <taxon>Flavobacteriia</taxon>
        <taxon>Flavobacteriales</taxon>
        <taxon>Owenweeksiaceae</taxon>
        <taxon>Croceimicrobium</taxon>
    </lineage>
</organism>
<evidence type="ECO:0000259" key="3">
    <source>
        <dbReference type="Pfam" id="PF18962"/>
    </source>
</evidence>
<dbReference type="KEGG" id="chyd:H4K34_16650"/>
<feature type="domain" description="Secretion system C-terminal sorting" evidence="3">
    <location>
        <begin position="314"/>
        <end position="387"/>
    </location>
</feature>
<dbReference type="Pfam" id="PF18962">
    <property type="entry name" value="Por_Secre_tail"/>
    <property type="match status" value="1"/>
</dbReference>
<evidence type="ECO:0000313" key="4">
    <source>
        <dbReference type="EMBL" id="QNR23981.1"/>
    </source>
</evidence>
<reference evidence="4 5" key="1">
    <citation type="submission" date="2020-08" db="EMBL/GenBank/DDBJ databases">
        <title>Croceimicrobium hydrocarbonivorans gen. nov., sp. nov., a novel marine bacterium isolated from a bacterial consortium that degrades polyethylene terephthalate.</title>
        <authorList>
            <person name="Liu R."/>
        </authorList>
    </citation>
    <scope>NUCLEOTIDE SEQUENCE [LARGE SCALE GENOMIC DNA]</scope>
    <source>
        <strain evidence="4 5">A20-9</strain>
    </source>
</reference>
<evidence type="ECO:0000256" key="2">
    <source>
        <dbReference type="SAM" id="SignalP"/>
    </source>
</evidence>
<feature type="signal peptide" evidence="2">
    <location>
        <begin position="1"/>
        <end position="20"/>
    </location>
</feature>
<protein>
    <submittedName>
        <fullName evidence="4">T9SS type A sorting domain-containing protein</fullName>
    </submittedName>
</protein>
<accession>A0A7H0VE33</accession>
<feature type="chain" id="PRO_5028815723" evidence="2">
    <location>
        <begin position="21"/>
        <end position="394"/>
    </location>
</feature>
<dbReference type="EMBL" id="CP060139">
    <property type="protein sequence ID" value="QNR23981.1"/>
    <property type="molecule type" value="Genomic_DNA"/>
</dbReference>
<dbReference type="NCBIfam" id="TIGR04183">
    <property type="entry name" value="Por_Secre_tail"/>
    <property type="match status" value="1"/>
</dbReference>
<sequence>MKKLLFSALAAMTLVSNLNAQIIDFSNFSVPAAGSDIYHRANVSSVSPATPGSGQTWDYSTLIPTSFDSLVYFDAKDSTTGYPDVYNFVYDDLNSPSGASIDGYEFYNINASGFYVAAFYVEDYWESLGVFTGNAGDELVINKQRIPFQDTVYLLKFPVNSQSSWSRSNNRVVNFDLTIAGFGLNQAPGYIKNTDQETRTVVGEGQVIIPDEFGNAMPPVDAYMIDVMHTTTDSFFLGGQPAPPALMNAFGLTQGNSQTTHFVVFYAKTGSGYPVLSYNLDGLNNITGFFYRPYVVRNSLGIGLEENQASNIQVYPNPIQSGETLSIALENENELGQIEILSLNGQVLSQINRSEIANSGKQINILPPAHPGLYLVQIKNQKGEVLKMQKIQVL</sequence>
<evidence type="ECO:0000256" key="1">
    <source>
        <dbReference type="ARBA" id="ARBA00022729"/>
    </source>
</evidence>
<evidence type="ECO:0000313" key="5">
    <source>
        <dbReference type="Proteomes" id="UP000516305"/>
    </source>
</evidence>
<keyword evidence="5" id="KW-1185">Reference proteome</keyword>
<keyword evidence="1 2" id="KW-0732">Signal</keyword>
<dbReference type="AlphaFoldDB" id="A0A7H0VE33"/>
<dbReference type="InterPro" id="IPR026444">
    <property type="entry name" value="Secre_tail"/>
</dbReference>
<name>A0A7H0VE33_9FLAO</name>
<gene>
    <name evidence="4" type="ORF">H4K34_16650</name>
</gene>
<dbReference type="Proteomes" id="UP000516305">
    <property type="component" value="Chromosome"/>
</dbReference>
<dbReference type="RefSeq" id="WP_210758515.1">
    <property type="nucleotide sequence ID" value="NZ_CP060139.1"/>
</dbReference>
<proteinExistence type="predicted"/>